<reference evidence="1" key="2">
    <citation type="journal article" date="2015" name="Data Brief">
        <title>Shoot transcriptome of the giant reed, Arundo donax.</title>
        <authorList>
            <person name="Barrero R.A."/>
            <person name="Guerrero F.D."/>
            <person name="Moolhuijzen P."/>
            <person name="Goolsby J.A."/>
            <person name="Tidwell J."/>
            <person name="Bellgard S.E."/>
            <person name="Bellgard M.I."/>
        </authorList>
    </citation>
    <scope>NUCLEOTIDE SEQUENCE</scope>
    <source>
        <tissue evidence="1">Shoot tissue taken approximately 20 cm above the soil surface</tissue>
    </source>
</reference>
<organism evidence="1">
    <name type="scientific">Arundo donax</name>
    <name type="common">Giant reed</name>
    <name type="synonym">Donax arundinaceus</name>
    <dbReference type="NCBI Taxonomy" id="35708"/>
    <lineage>
        <taxon>Eukaryota</taxon>
        <taxon>Viridiplantae</taxon>
        <taxon>Streptophyta</taxon>
        <taxon>Embryophyta</taxon>
        <taxon>Tracheophyta</taxon>
        <taxon>Spermatophyta</taxon>
        <taxon>Magnoliopsida</taxon>
        <taxon>Liliopsida</taxon>
        <taxon>Poales</taxon>
        <taxon>Poaceae</taxon>
        <taxon>PACMAD clade</taxon>
        <taxon>Arundinoideae</taxon>
        <taxon>Arundineae</taxon>
        <taxon>Arundo</taxon>
    </lineage>
</organism>
<proteinExistence type="predicted"/>
<name>A0A0A8Z4L0_ARUDO</name>
<dbReference type="AlphaFoldDB" id="A0A0A8Z4L0"/>
<sequence>MTTYSISVLLIYGKHVLFTKSIRCTSQLTSKA</sequence>
<protein>
    <submittedName>
        <fullName evidence="1">Uncharacterized protein</fullName>
    </submittedName>
</protein>
<evidence type="ECO:0000313" key="1">
    <source>
        <dbReference type="EMBL" id="JAD31685.1"/>
    </source>
</evidence>
<accession>A0A0A8Z4L0</accession>
<reference evidence="1" key="1">
    <citation type="submission" date="2014-09" db="EMBL/GenBank/DDBJ databases">
        <authorList>
            <person name="Magalhaes I.L.F."/>
            <person name="Oliveira U."/>
            <person name="Santos F.R."/>
            <person name="Vidigal T.H.D.A."/>
            <person name="Brescovit A.D."/>
            <person name="Santos A.J."/>
        </authorList>
    </citation>
    <scope>NUCLEOTIDE SEQUENCE</scope>
    <source>
        <tissue evidence="1">Shoot tissue taken approximately 20 cm above the soil surface</tissue>
    </source>
</reference>
<dbReference type="EMBL" id="GBRH01266210">
    <property type="protein sequence ID" value="JAD31685.1"/>
    <property type="molecule type" value="Transcribed_RNA"/>
</dbReference>